<dbReference type="Gene3D" id="1.10.8.60">
    <property type="match status" value="1"/>
</dbReference>
<keyword evidence="8 16" id="KW-0547">Nucleotide-binding</keyword>
<dbReference type="CDD" id="cd19501">
    <property type="entry name" value="RecA-like_FtsH"/>
    <property type="match status" value="1"/>
</dbReference>
<dbReference type="InterPro" id="IPR000642">
    <property type="entry name" value="Peptidase_M41"/>
</dbReference>
<dbReference type="SUPFAM" id="SSF52540">
    <property type="entry name" value="P-loop containing nucleoside triphosphate hydrolases"/>
    <property type="match status" value="1"/>
</dbReference>
<dbReference type="FunFam" id="3.40.50.300:FF:000277">
    <property type="entry name" value="ATP-dependent zinc metalloprotease FtsH"/>
    <property type="match status" value="1"/>
</dbReference>
<dbReference type="GO" id="GO:0005524">
    <property type="term" value="F:ATP binding"/>
    <property type="evidence" value="ECO:0007669"/>
    <property type="project" value="UniProtKB-KW"/>
</dbReference>
<accession>A0A1R2CIZ9</accession>
<keyword evidence="11 16" id="KW-0067">ATP-binding</keyword>
<evidence type="ECO:0000256" key="4">
    <source>
        <dbReference type="ARBA" id="ARBA00010550"/>
    </source>
</evidence>
<evidence type="ECO:0000256" key="7">
    <source>
        <dbReference type="ARBA" id="ARBA00022723"/>
    </source>
</evidence>
<dbReference type="AlphaFoldDB" id="A0A1R2CIZ9"/>
<keyword evidence="14" id="KW-0482">Metalloprotease</keyword>
<evidence type="ECO:0000259" key="17">
    <source>
        <dbReference type="SMART" id="SM00382"/>
    </source>
</evidence>
<evidence type="ECO:0000256" key="9">
    <source>
        <dbReference type="ARBA" id="ARBA00022801"/>
    </source>
</evidence>
<comment type="similarity">
    <text evidence="3">In the C-terminal section; belongs to the peptidase M41 family.</text>
</comment>
<evidence type="ECO:0000313" key="19">
    <source>
        <dbReference type="Proteomes" id="UP000187209"/>
    </source>
</evidence>
<dbReference type="Pfam" id="PF00004">
    <property type="entry name" value="AAA"/>
    <property type="match status" value="1"/>
</dbReference>
<comment type="caution">
    <text evidence="18">The sequence shown here is derived from an EMBL/GenBank/DDBJ whole genome shotgun (WGS) entry which is preliminary data.</text>
</comment>
<evidence type="ECO:0000313" key="18">
    <source>
        <dbReference type="EMBL" id="OMJ89014.1"/>
    </source>
</evidence>
<protein>
    <recommendedName>
        <fullName evidence="17">AAA+ ATPase domain-containing protein</fullName>
    </recommendedName>
</protein>
<keyword evidence="12" id="KW-0809">Transit peptide</keyword>
<evidence type="ECO:0000256" key="14">
    <source>
        <dbReference type="ARBA" id="ARBA00023049"/>
    </source>
</evidence>
<dbReference type="Proteomes" id="UP000187209">
    <property type="component" value="Unassembled WGS sequence"/>
</dbReference>
<evidence type="ECO:0000256" key="3">
    <source>
        <dbReference type="ARBA" id="ARBA00010044"/>
    </source>
</evidence>
<keyword evidence="9" id="KW-0378">Hydrolase</keyword>
<dbReference type="GO" id="GO:0004176">
    <property type="term" value="F:ATP-dependent peptidase activity"/>
    <property type="evidence" value="ECO:0007669"/>
    <property type="project" value="InterPro"/>
</dbReference>
<evidence type="ECO:0000256" key="11">
    <source>
        <dbReference type="ARBA" id="ARBA00022840"/>
    </source>
</evidence>
<evidence type="ECO:0000256" key="8">
    <source>
        <dbReference type="ARBA" id="ARBA00022741"/>
    </source>
</evidence>
<gene>
    <name evidence="18" type="ORF">SteCoe_8933</name>
</gene>
<dbReference type="PANTHER" id="PTHR23076:SF97">
    <property type="entry name" value="ATP-DEPENDENT ZINC METALLOPROTEASE YME1L1"/>
    <property type="match status" value="1"/>
</dbReference>
<dbReference type="InterPro" id="IPR041569">
    <property type="entry name" value="AAA_lid_3"/>
</dbReference>
<evidence type="ECO:0000256" key="16">
    <source>
        <dbReference type="RuleBase" id="RU003651"/>
    </source>
</evidence>
<dbReference type="SUPFAM" id="SSF140990">
    <property type="entry name" value="FtsH protease domain-like"/>
    <property type="match status" value="1"/>
</dbReference>
<comment type="similarity">
    <text evidence="4">In the N-terminal section; belongs to the AAA ATPase family.</text>
</comment>
<dbReference type="InterPro" id="IPR003593">
    <property type="entry name" value="AAA+_ATPase"/>
</dbReference>
<evidence type="ECO:0000256" key="10">
    <source>
        <dbReference type="ARBA" id="ARBA00022833"/>
    </source>
</evidence>
<dbReference type="Gene3D" id="3.40.50.300">
    <property type="entry name" value="P-loop containing nucleotide triphosphate hydrolases"/>
    <property type="match status" value="1"/>
</dbReference>
<evidence type="ECO:0000256" key="12">
    <source>
        <dbReference type="ARBA" id="ARBA00022946"/>
    </source>
</evidence>
<evidence type="ECO:0000256" key="13">
    <source>
        <dbReference type="ARBA" id="ARBA00022989"/>
    </source>
</evidence>
<keyword evidence="19" id="KW-1185">Reference proteome</keyword>
<feature type="domain" description="AAA+ ATPase" evidence="17">
    <location>
        <begin position="119"/>
        <end position="256"/>
    </location>
</feature>
<dbReference type="GO" id="GO:0006508">
    <property type="term" value="P:proteolysis"/>
    <property type="evidence" value="ECO:0007669"/>
    <property type="project" value="UniProtKB-KW"/>
</dbReference>
<dbReference type="Pfam" id="PF17862">
    <property type="entry name" value="AAA_lid_3"/>
    <property type="match status" value="1"/>
</dbReference>
<sequence>MFRLIKKCFYKPPPDTTFGSEKRPILITFPPSNSHWTSLIPPWFFSSIIFVFLIHQNFIKQSVFKKPFSQLLEDHKVYPDKKTATFDDVKGISEVQEELQDIVDMLKNRDKYFKVGAKLPRGILLTGDPGTGKTLLARAIAGEAGVTFFSSSGSDFEEVFVGVGASRIRHLFTEAKALSPSIIFIDEIDTLGSIRKSKNTMQTQRATLNQLLVEMDGFEEHQNVLVIGATNVVDDIDSALLRPGRFDKEVQVPVPHLNDRIEILKLYLSRVNSDPNINVEKIARSIAGFTGADIANLVNTAIVLAVKDGRNALNETDIDKARDRISLGIASPSIYRSENKKFKIALREICKTLVILWTPSPYALYKTSIIRRGNKDGKTSALQKHEIVSLSKKQAIASVDIRIAGKVCEELFFRKEKATDKQQNEIMEATNFLKSLMMQGLFDREIGLLFYKNYNELGPEQKNKIDEVSSQIMEQSYERVKNLLGPKKNLIEFLAHKLVEKETLSKDEIESLISNYRV</sequence>
<dbReference type="PANTHER" id="PTHR23076">
    <property type="entry name" value="METALLOPROTEASE M41 FTSH"/>
    <property type="match status" value="1"/>
</dbReference>
<dbReference type="Gene3D" id="1.20.58.760">
    <property type="entry name" value="Peptidase M41"/>
    <property type="match status" value="1"/>
</dbReference>
<dbReference type="InterPro" id="IPR003960">
    <property type="entry name" value="ATPase_AAA_CS"/>
</dbReference>
<dbReference type="Pfam" id="PF01434">
    <property type="entry name" value="Peptidase_M41"/>
    <property type="match status" value="1"/>
</dbReference>
<comment type="similarity">
    <text evidence="16">Belongs to the AAA ATPase family.</text>
</comment>
<comment type="subcellular location">
    <subcellularLocation>
        <location evidence="2">Membrane</location>
        <topology evidence="2">Multi-pass membrane protein</topology>
    </subcellularLocation>
</comment>
<keyword evidence="10" id="KW-0862">Zinc</keyword>
<organism evidence="18 19">
    <name type="scientific">Stentor coeruleus</name>
    <dbReference type="NCBI Taxonomy" id="5963"/>
    <lineage>
        <taxon>Eukaryota</taxon>
        <taxon>Sar</taxon>
        <taxon>Alveolata</taxon>
        <taxon>Ciliophora</taxon>
        <taxon>Postciliodesmatophora</taxon>
        <taxon>Heterotrichea</taxon>
        <taxon>Heterotrichida</taxon>
        <taxon>Stentoridae</taxon>
        <taxon>Stentor</taxon>
    </lineage>
</organism>
<comment type="cofactor">
    <cofactor evidence="1">
        <name>Zn(2+)</name>
        <dbReference type="ChEBI" id="CHEBI:29105"/>
    </cofactor>
</comment>
<dbReference type="FunFam" id="1.10.8.60:FF:000001">
    <property type="entry name" value="ATP-dependent zinc metalloprotease FtsH"/>
    <property type="match status" value="1"/>
</dbReference>
<dbReference type="PROSITE" id="PS00674">
    <property type="entry name" value="AAA"/>
    <property type="match status" value="1"/>
</dbReference>
<keyword evidence="6" id="KW-0812">Transmembrane</keyword>
<dbReference type="GO" id="GO:0046872">
    <property type="term" value="F:metal ion binding"/>
    <property type="evidence" value="ECO:0007669"/>
    <property type="project" value="UniProtKB-KW"/>
</dbReference>
<dbReference type="OrthoDB" id="1413014at2759"/>
<keyword evidence="7" id="KW-0479">Metal-binding</keyword>
<keyword evidence="13" id="KW-1133">Transmembrane helix</keyword>
<dbReference type="GO" id="GO:0004222">
    <property type="term" value="F:metalloendopeptidase activity"/>
    <property type="evidence" value="ECO:0007669"/>
    <property type="project" value="InterPro"/>
</dbReference>
<keyword evidence="5" id="KW-0645">Protease</keyword>
<dbReference type="InterPro" id="IPR027417">
    <property type="entry name" value="P-loop_NTPase"/>
</dbReference>
<evidence type="ECO:0000256" key="2">
    <source>
        <dbReference type="ARBA" id="ARBA00004141"/>
    </source>
</evidence>
<dbReference type="GO" id="GO:0016887">
    <property type="term" value="F:ATP hydrolysis activity"/>
    <property type="evidence" value="ECO:0007669"/>
    <property type="project" value="InterPro"/>
</dbReference>
<evidence type="ECO:0000256" key="6">
    <source>
        <dbReference type="ARBA" id="ARBA00022692"/>
    </source>
</evidence>
<proteinExistence type="inferred from homology"/>
<dbReference type="GO" id="GO:0016020">
    <property type="term" value="C:membrane"/>
    <property type="evidence" value="ECO:0007669"/>
    <property type="project" value="UniProtKB-SubCell"/>
</dbReference>
<dbReference type="InterPro" id="IPR003959">
    <property type="entry name" value="ATPase_AAA_core"/>
</dbReference>
<dbReference type="InterPro" id="IPR037219">
    <property type="entry name" value="Peptidase_M41-like"/>
</dbReference>
<dbReference type="SMART" id="SM00382">
    <property type="entry name" value="AAA"/>
    <property type="match status" value="1"/>
</dbReference>
<dbReference type="EMBL" id="MPUH01000136">
    <property type="protein sequence ID" value="OMJ89014.1"/>
    <property type="molecule type" value="Genomic_DNA"/>
</dbReference>
<evidence type="ECO:0000256" key="15">
    <source>
        <dbReference type="ARBA" id="ARBA00023136"/>
    </source>
</evidence>
<name>A0A1R2CIZ9_9CILI</name>
<reference evidence="18 19" key="1">
    <citation type="submission" date="2016-11" db="EMBL/GenBank/DDBJ databases">
        <title>The macronuclear genome of Stentor coeruleus: a giant cell with tiny introns.</title>
        <authorList>
            <person name="Slabodnick M."/>
            <person name="Ruby J.G."/>
            <person name="Reiff S.B."/>
            <person name="Swart E.C."/>
            <person name="Gosai S."/>
            <person name="Prabakaran S."/>
            <person name="Witkowska E."/>
            <person name="Larue G.E."/>
            <person name="Fisher S."/>
            <person name="Freeman R.M."/>
            <person name="Gunawardena J."/>
            <person name="Chu W."/>
            <person name="Stover N.A."/>
            <person name="Gregory B.D."/>
            <person name="Nowacki M."/>
            <person name="Derisi J."/>
            <person name="Roy S.W."/>
            <person name="Marshall W.F."/>
            <person name="Sood P."/>
        </authorList>
    </citation>
    <scope>NUCLEOTIDE SEQUENCE [LARGE SCALE GENOMIC DNA]</scope>
    <source>
        <strain evidence="18">WM001</strain>
    </source>
</reference>
<evidence type="ECO:0000256" key="5">
    <source>
        <dbReference type="ARBA" id="ARBA00022670"/>
    </source>
</evidence>
<keyword evidence="15" id="KW-0472">Membrane</keyword>
<evidence type="ECO:0000256" key="1">
    <source>
        <dbReference type="ARBA" id="ARBA00001947"/>
    </source>
</evidence>